<dbReference type="Proteomes" id="UP000256379">
    <property type="component" value="Unassembled WGS sequence"/>
</dbReference>
<reference evidence="1 2" key="1">
    <citation type="submission" date="2018-04" db="EMBL/GenBank/DDBJ databases">
        <title>Novel Campyloabacter and Helicobacter Species and Strains.</title>
        <authorList>
            <person name="Mannion A.J."/>
            <person name="Shen Z."/>
            <person name="Fox J.G."/>
        </authorList>
    </citation>
    <scope>NUCLEOTIDE SEQUENCE [LARGE SCALE GENOMIC DNA]</scope>
    <source>
        <strain evidence="1 2">MIT 17-337</strain>
    </source>
</reference>
<name>A0A3D8IH47_9HELI</name>
<dbReference type="EMBL" id="NXLQ01000018">
    <property type="protein sequence ID" value="RDU64617.1"/>
    <property type="molecule type" value="Genomic_DNA"/>
</dbReference>
<organism evidence="1 2">
    <name type="scientific">Helicobacter didelphidarum</name>
    <dbReference type="NCBI Taxonomy" id="2040648"/>
    <lineage>
        <taxon>Bacteria</taxon>
        <taxon>Pseudomonadati</taxon>
        <taxon>Campylobacterota</taxon>
        <taxon>Epsilonproteobacteria</taxon>
        <taxon>Campylobacterales</taxon>
        <taxon>Helicobacteraceae</taxon>
        <taxon>Helicobacter</taxon>
    </lineage>
</organism>
<evidence type="ECO:0000313" key="1">
    <source>
        <dbReference type="EMBL" id="RDU64617.1"/>
    </source>
</evidence>
<dbReference type="AlphaFoldDB" id="A0A3D8IH47"/>
<proteinExistence type="predicted"/>
<comment type="caution">
    <text evidence="1">The sequence shown here is derived from an EMBL/GenBank/DDBJ whole genome shotgun (WGS) entry which is preliminary data.</text>
</comment>
<evidence type="ECO:0000313" key="2">
    <source>
        <dbReference type="Proteomes" id="UP000256379"/>
    </source>
</evidence>
<sequence length="60" mass="6865">MCLGISKWIATRLKPLAMTRRDVIPNPHIVIARSGSDEAIYHFCHCERSEAIQTINEENK</sequence>
<gene>
    <name evidence="1" type="ORF">CQA53_07635</name>
</gene>
<protein>
    <submittedName>
        <fullName evidence="1">Uncharacterized protein</fullName>
    </submittedName>
</protein>
<keyword evidence="2" id="KW-1185">Reference proteome</keyword>
<accession>A0A3D8IH47</accession>